<gene>
    <name evidence="2" type="ORF">AB1Y20_010882</name>
</gene>
<reference evidence="2 3" key="1">
    <citation type="journal article" date="2024" name="Science">
        <title>Giant polyketide synthase enzymes in the biosynthesis of giant marine polyether toxins.</title>
        <authorList>
            <person name="Fallon T.R."/>
            <person name="Shende V.V."/>
            <person name="Wierzbicki I.H."/>
            <person name="Pendleton A.L."/>
            <person name="Watervoot N.F."/>
            <person name="Auber R.P."/>
            <person name="Gonzalez D.J."/>
            <person name="Wisecaver J.H."/>
            <person name="Moore B.S."/>
        </authorList>
    </citation>
    <scope>NUCLEOTIDE SEQUENCE [LARGE SCALE GENOMIC DNA]</scope>
    <source>
        <strain evidence="2 3">12B1</strain>
    </source>
</reference>
<proteinExistence type="predicted"/>
<protein>
    <submittedName>
        <fullName evidence="2">Uncharacterized protein</fullName>
    </submittedName>
</protein>
<feature type="compositionally biased region" description="Polar residues" evidence="1">
    <location>
        <begin position="1"/>
        <end position="10"/>
    </location>
</feature>
<dbReference type="EMBL" id="JBGBPQ010000020">
    <property type="protein sequence ID" value="KAL1504477.1"/>
    <property type="molecule type" value="Genomic_DNA"/>
</dbReference>
<comment type="caution">
    <text evidence="2">The sequence shown here is derived from an EMBL/GenBank/DDBJ whole genome shotgun (WGS) entry which is preliminary data.</text>
</comment>
<evidence type="ECO:0000313" key="2">
    <source>
        <dbReference type="EMBL" id="KAL1504477.1"/>
    </source>
</evidence>
<dbReference type="Proteomes" id="UP001515480">
    <property type="component" value="Unassembled WGS sequence"/>
</dbReference>
<feature type="region of interest" description="Disordered" evidence="1">
    <location>
        <begin position="1"/>
        <end position="44"/>
    </location>
</feature>
<evidence type="ECO:0000313" key="3">
    <source>
        <dbReference type="Proteomes" id="UP001515480"/>
    </source>
</evidence>
<evidence type="ECO:0000256" key="1">
    <source>
        <dbReference type="SAM" id="MobiDB-lite"/>
    </source>
</evidence>
<sequence>MKRSASQVTNAIAEPPSKAPRHAPSTSSLQRDLQHERERNRRLSESVEQLRLELQMMGRVLASTREQLVAAGAMTPPPHLGVRVPATYAGPRQGRSKADAKLVQRLQEELSESKGQCRRLGEQADGLQAKLAVVVGLKKELLGVLTEMNDYLLAHR</sequence>
<keyword evidence="3" id="KW-1185">Reference proteome</keyword>
<name>A0AB34IQJ2_PRYPA</name>
<feature type="compositionally biased region" description="Basic and acidic residues" evidence="1">
    <location>
        <begin position="32"/>
        <end position="44"/>
    </location>
</feature>
<dbReference type="AlphaFoldDB" id="A0AB34IQJ2"/>
<accession>A0AB34IQJ2</accession>
<organism evidence="2 3">
    <name type="scientific">Prymnesium parvum</name>
    <name type="common">Toxic golden alga</name>
    <dbReference type="NCBI Taxonomy" id="97485"/>
    <lineage>
        <taxon>Eukaryota</taxon>
        <taxon>Haptista</taxon>
        <taxon>Haptophyta</taxon>
        <taxon>Prymnesiophyceae</taxon>
        <taxon>Prymnesiales</taxon>
        <taxon>Prymnesiaceae</taxon>
        <taxon>Prymnesium</taxon>
    </lineage>
</organism>